<feature type="transmembrane region" description="Helical" evidence="5">
    <location>
        <begin position="218"/>
        <end position="241"/>
    </location>
</feature>
<gene>
    <name evidence="6" type="ORF">H0264_19595</name>
</gene>
<accession>A0A7D6V6B2</accession>
<sequence length="310" mass="33265">MVQRWWRGLSPAVGAYVMATGIISVGLHLTGNEGLSRIALVLAVVIWIVLAADFAYGLLWDRSRWESEADTPPALTAVAATTVLGTRFALLGWHAVAVGLLVVAVLVWPVLLTLVIRHWHRHMPGAAFLVCVATQGISVLTATLALEAEADWPAVVALLFFVLGLALYLAALVRFDPAQIWRGEGDQWVFTGALAISALAGSKLVASQEWTGVPHTVLRVVTLALVAVNLLCYAVLVIAEIVRFRPGYNVRRWATVFPLGMTAVAAMSTGAVTDIPALHTAGKYLLIVAIAVWALVAAELVATRFPIENR</sequence>
<dbReference type="GO" id="GO:0016020">
    <property type="term" value="C:membrane"/>
    <property type="evidence" value="ECO:0007669"/>
    <property type="project" value="UniProtKB-SubCell"/>
</dbReference>
<keyword evidence="2 5" id="KW-0812">Transmembrane</keyword>
<dbReference type="KEGG" id="nhu:H0264_19595"/>
<dbReference type="AlphaFoldDB" id="A0A7D6V6B2"/>
<evidence type="ECO:0000256" key="4">
    <source>
        <dbReference type="ARBA" id="ARBA00023136"/>
    </source>
</evidence>
<dbReference type="Gene3D" id="1.50.10.150">
    <property type="entry name" value="Voltage-dependent anion channel"/>
    <property type="match status" value="1"/>
</dbReference>
<feature type="transmembrane region" description="Helical" evidence="5">
    <location>
        <begin position="38"/>
        <end position="59"/>
    </location>
</feature>
<feature type="transmembrane region" description="Helical" evidence="5">
    <location>
        <begin position="152"/>
        <end position="175"/>
    </location>
</feature>
<dbReference type="Proteomes" id="UP000515512">
    <property type="component" value="Chromosome"/>
</dbReference>
<dbReference type="GO" id="GO:0055085">
    <property type="term" value="P:transmembrane transport"/>
    <property type="evidence" value="ECO:0007669"/>
    <property type="project" value="InterPro"/>
</dbReference>
<feature type="transmembrane region" description="Helical" evidence="5">
    <location>
        <begin position="126"/>
        <end position="146"/>
    </location>
</feature>
<evidence type="ECO:0000313" key="6">
    <source>
        <dbReference type="EMBL" id="QLY27674.1"/>
    </source>
</evidence>
<proteinExistence type="predicted"/>
<dbReference type="Pfam" id="PF03595">
    <property type="entry name" value="SLAC1"/>
    <property type="match status" value="1"/>
</dbReference>
<feature type="transmembrane region" description="Helical" evidence="5">
    <location>
        <begin position="187"/>
        <end position="206"/>
    </location>
</feature>
<evidence type="ECO:0000256" key="2">
    <source>
        <dbReference type="ARBA" id="ARBA00022692"/>
    </source>
</evidence>
<evidence type="ECO:0000313" key="7">
    <source>
        <dbReference type="Proteomes" id="UP000515512"/>
    </source>
</evidence>
<evidence type="ECO:0000256" key="3">
    <source>
        <dbReference type="ARBA" id="ARBA00022989"/>
    </source>
</evidence>
<reference evidence="6 7" key="1">
    <citation type="submission" date="2020-07" db="EMBL/GenBank/DDBJ databases">
        <authorList>
            <person name="Zhuang K."/>
            <person name="Ran Y."/>
        </authorList>
    </citation>
    <scope>NUCLEOTIDE SEQUENCE [LARGE SCALE GENOMIC DNA]</scope>
    <source>
        <strain evidence="6 7">WCH-YHL-001</strain>
    </source>
</reference>
<name>A0A7D6V6B2_9NOCA</name>
<feature type="transmembrane region" description="Helical" evidence="5">
    <location>
        <begin position="284"/>
        <end position="302"/>
    </location>
</feature>
<keyword evidence="3 5" id="KW-1133">Transmembrane helix</keyword>
<protein>
    <submittedName>
        <fullName evidence="6">Tellurite resistance/C4-dicarboxylate transporter family protein</fullName>
    </submittedName>
</protein>
<keyword evidence="4 5" id="KW-0472">Membrane</keyword>
<feature type="transmembrane region" description="Helical" evidence="5">
    <location>
        <begin position="91"/>
        <end position="114"/>
    </location>
</feature>
<dbReference type="InterPro" id="IPR004695">
    <property type="entry name" value="SLAC1/Mae1/Ssu1/TehA"/>
</dbReference>
<evidence type="ECO:0000256" key="1">
    <source>
        <dbReference type="ARBA" id="ARBA00004141"/>
    </source>
</evidence>
<comment type="subcellular location">
    <subcellularLocation>
        <location evidence="1">Membrane</location>
        <topology evidence="1">Multi-pass membrane protein</topology>
    </subcellularLocation>
</comment>
<keyword evidence="7" id="KW-1185">Reference proteome</keyword>
<feature type="transmembrane region" description="Helical" evidence="5">
    <location>
        <begin position="253"/>
        <end position="272"/>
    </location>
</feature>
<feature type="transmembrane region" description="Helical" evidence="5">
    <location>
        <begin position="12"/>
        <end position="31"/>
    </location>
</feature>
<organism evidence="6 7">
    <name type="scientific">Nocardia huaxiensis</name>
    <dbReference type="NCBI Taxonomy" id="2755382"/>
    <lineage>
        <taxon>Bacteria</taxon>
        <taxon>Bacillati</taxon>
        <taxon>Actinomycetota</taxon>
        <taxon>Actinomycetes</taxon>
        <taxon>Mycobacteriales</taxon>
        <taxon>Nocardiaceae</taxon>
        <taxon>Nocardia</taxon>
    </lineage>
</organism>
<dbReference type="EMBL" id="CP059399">
    <property type="protein sequence ID" value="QLY27674.1"/>
    <property type="molecule type" value="Genomic_DNA"/>
</dbReference>
<dbReference type="InterPro" id="IPR038665">
    <property type="entry name" value="Voltage-dep_anion_channel_sf"/>
</dbReference>
<evidence type="ECO:0000256" key="5">
    <source>
        <dbReference type="SAM" id="Phobius"/>
    </source>
</evidence>
<dbReference type="CDD" id="cd09319">
    <property type="entry name" value="TDT_like_1"/>
    <property type="match status" value="1"/>
</dbReference>